<evidence type="ECO:0000256" key="1">
    <source>
        <dbReference type="SAM" id="MobiDB-lite"/>
    </source>
</evidence>
<proteinExistence type="predicted"/>
<evidence type="ECO:0000313" key="5">
    <source>
        <dbReference type="Proteomes" id="UP000494106"/>
    </source>
</evidence>
<comment type="caution">
    <text evidence="4">The sequence shown here is derived from an EMBL/GenBank/DDBJ whole genome shotgun (WGS) entry which is preliminary data.</text>
</comment>
<evidence type="ECO:0000259" key="3">
    <source>
        <dbReference type="Pfam" id="PF15999"/>
    </source>
</evidence>
<evidence type="ECO:0000313" key="4">
    <source>
        <dbReference type="EMBL" id="CAB3234207.1"/>
    </source>
</evidence>
<feature type="compositionally biased region" description="Polar residues" evidence="1">
    <location>
        <begin position="26"/>
        <end position="37"/>
    </location>
</feature>
<dbReference type="AlphaFoldDB" id="A0A8S0ZM98"/>
<dbReference type="InterPro" id="IPR031942">
    <property type="entry name" value="DUF4774"/>
</dbReference>
<feature type="chain" id="PRO_5035907102" description="DUF4774 domain-containing protein" evidence="2">
    <location>
        <begin position="23"/>
        <end position="445"/>
    </location>
</feature>
<organism evidence="4 5">
    <name type="scientific">Arctia plantaginis</name>
    <name type="common">Wood tiger moth</name>
    <name type="synonym">Phalaena plantaginis</name>
    <dbReference type="NCBI Taxonomy" id="874455"/>
    <lineage>
        <taxon>Eukaryota</taxon>
        <taxon>Metazoa</taxon>
        <taxon>Ecdysozoa</taxon>
        <taxon>Arthropoda</taxon>
        <taxon>Hexapoda</taxon>
        <taxon>Insecta</taxon>
        <taxon>Pterygota</taxon>
        <taxon>Neoptera</taxon>
        <taxon>Endopterygota</taxon>
        <taxon>Lepidoptera</taxon>
        <taxon>Glossata</taxon>
        <taxon>Ditrysia</taxon>
        <taxon>Noctuoidea</taxon>
        <taxon>Erebidae</taxon>
        <taxon>Arctiinae</taxon>
        <taxon>Arctia</taxon>
    </lineage>
</organism>
<accession>A0A8S0ZM98</accession>
<sequence>MTLQYMLGILVLTGCSLIQVSTFPSNNEATSVENSTDAQEEKEERSLTYDETNIEKDDTMKDIIKKIMAINEALKKPNKKQHVQWSAPPQTSGGYTLDKETLEKLQQVIASGKLQPYSDMKQHETNAIINEDLDDIRYSRQISPLMPGNQIMPPMAYMTNMPVMVMPSTNNMYSYRNSLEYGPQYQTREGPFGQFPWPFAPVFPILIRDPLLSILNGGGFQNFIEVGQSADVCNRKQKSEDSVYYINENEGIEKTANRLLKSSKKGKSRGKRAIKKRTVSLENHVLDTNKANKFFSIKPTTTKPTKPEQLKITKTADDNEGDFRFPFLFGHKEKQPGPGLFINRLKVRKGGVAIAGPGGVATAGRGGTAIVGPGGLAYTQPGGIAVAGPAARVIAISPEVDLTSIANRLQQQSTINGSVSQLLRAIPEGKLVATGPVIYFHPNNR</sequence>
<dbReference type="EMBL" id="CADEBC010000480">
    <property type="protein sequence ID" value="CAB3234207.1"/>
    <property type="molecule type" value="Genomic_DNA"/>
</dbReference>
<reference evidence="4 5" key="1">
    <citation type="submission" date="2020-04" db="EMBL/GenBank/DDBJ databases">
        <authorList>
            <person name="Wallbank WR R."/>
            <person name="Pardo Diaz C."/>
            <person name="Kozak K."/>
            <person name="Martin S."/>
            <person name="Jiggins C."/>
            <person name="Moest M."/>
            <person name="Warren A I."/>
            <person name="Byers J.R.P. K."/>
            <person name="Montejo-Kovacevich G."/>
            <person name="Yen C E."/>
        </authorList>
    </citation>
    <scope>NUCLEOTIDE SEQUENCE [LARGE SCALE GENOMIC DNA]</scope>
</reference>
<dbReference type="Proteomes" id="UP000494106">
    <property type="component" value="Unassembled WGS sequence"/>
</dbReference>
<protein>
    <recommendedName>
        <fullName evidence="3">DUF4774 domain-containing protein</fullName>
    </recommendedName>
</protein>
<feature type="region of interest" description="Disordered" evidence="1">
    <location>
        <begin position="26"/>
        <end position="47"/>
    </location>
</feature>
<evidence type="ECO:0000256" key="2">
    <source>
        <dbReference type="SAM" id="SignalP"/>
    </source>
</evidence>
<keyword evidence="5" id="KW-1185">Reference proteome</keyword>
<dbReference type="OrthoDB" id="8194084at2759"/>
<keyword evidence="2" id="KW-0732">Signal</keyword>
<gene>
    <name evidence="4" type="ORF">APLA_LOCUS5530</name>
</gene>
<feature type="domain" description="DUF4774" evidence="3">
    <location>
        <begin position="344"/>
        <end position="397"/>
    </location>
</feature>
<dbReference type="Pfam" id="PF15999">
    <property type="entry name" value="DUF4774"/>
    <property type="match status" value="1"/>
</dbReference>
<feature type="signal peptide" evidence="2">
    <location>
        <begin position="1"/>
        <end position="22"/>
    </location>
</feature>
<name>A0A8S0ZM98_ARCPL</name>